<accession>A0A218WQL1</accession>
<reference evidence="2" key="1">
    <citation type="journal article" date="2017" name="Plant J.">
        <title>The pomegranate (Punica granatum L.) genome and the genomics of punicalagin biosynthesis.</title>
        <authorList>
            <person name="Qin G."/>
            <person name="Xu C."/>
            <person name="Ming R."/>
            <person name="Tang H."/>
            <person name="Guyot R."/>
            <person name="Kramer E.M."/>
            <person name="Hu Y."/>
            <person name="Yi X."/>
            <person name="Qi Y."/>
            <person name="Xu X."/>
            <person name="Gao Z."/>
            <person name="Pan H."/>
            <person name="Jian J."/>
            <person name="Tian Y."/>
            <person name="Yue Z."/>
            <person name="Xu Y."/>
        </authorList>
    </citation>
    <scope>NUCLEOTIDE SEQUENCE [LARGE SCALE GENOMIC DNA]</scope>
    <source>
        <strain evidence="2">cv. Dabenzi</strain>
    </source>
</reference>
<gene>
    <name evidence="1" type="ORF">CDL15_Pgr017221</name>
</gene>
<proteinExistence type="predicted"/>
<comment type="caution">
    <text evidence="1">The sequence shown here is derived from an EMBL/GenBank/DDBJ whole genome shotgun (WGS) entry which is preliminary data.</text>
</comment>
<evidence type="ECO:0000313" key="1">
    <source>
        <dbReference type="EMBL" id="OWM75095.1"/>
    </source>
</evidence>
<sequence>MGYKVISTLSKAYGLAFKVKLQLKEQIRIETQVNFADFAKLHHERAKINLSDMANIHPAMEEGIPHSSHGLEKGDKRLKPVDCKKWKIKEVPKIVESPKKEEALGAKIELTPESQELPISLEEKILKMPCVFKFLHLEFQEW</sequence>
<name>A0A218WQL1_PUNGR</name>
<dbReference type="AlphaFoldDB" id="A0A218WQL1"/>
<protein>
    <submittedName>
        <fullName evidence="1">Uncharacterized protein</fullName>
    </submittedName>
</protein>
<dbReference type="Proteomes" id="UP000197138">
    <property type="component" value="Unassembled WGS sequence"/>
</dbReference>
<dbReference type="EMBL" id="MTKT01003402">
    <property type="protein sequence ID" value="OWM75095.1"/>
    <property type="molecule type" value="Genomic_DNA"/>
</dbReference>
<evidence type="ECO:0000313" key="2">
    <source>
        <dbReference type="Proteomes" id="UP000197138"/>
    </source>
</evidence>
<organism evidence="1 2">
    <name type="scientific">Punica granatum</name>
    <name type="common">Pomegranate</name>
    <dbReference type="NCBI Taxonomy" id="22663"/>
    <lineage>
        <taxon>Eukaryota</taxon>
        <taxon>Viridiplantae</taxon>
        <taxon>Streptophyta</taxon>
        <taxon>Embryophyta</taxon>
        <taxon>Tracheophyta</taxon>
        <taxon>Spermatophyta</taxon>
        <taxon>Magnoliopsida</taxon>
        <taxon>eudicotyledons</taxon>
        <taxon>Gunneridae</taxon>
        <taxon>Pentapetalae</taxon>
        <taxon>rosids</taxon>
        <taxon>malvids</taxon>
        <taxon>Myrtales</taxon>
        <taxon>Lythraceae</taxon>
        <taxon>Punica</taxon>
    </lineage>
</organism>